<name>H8KYH5_FRAAD</name>
<dbReference type="GO" id="GO:0003677">
    <property type="term" value="F:DNA binding"/>
    <property type="evidence" value="ECO:0007669"/>
    <property type="project" value="UniProtKB-KW"/>
</dbReference>
<dbReference type="CDD" id="cd08451">
    <property type="entry name" value="PBP2_BudR"/>
    <property type="match status" value="1"/>
</dbReference>
<evidence type="ECO:0000256" key="2">
    <source>
        <dbReference type="ARBA" id="ARBA00023015"/>
    </source>
</evidence>
<reference evidence="6" key="1">
    <citation type="submission" date="2012-02" db="EMBL/GenBank/DDBJ databases">
        <title>The complete genome of Frateuria aurantia DSM 6220.</title>
        <authorList>
            <consortium name="US DOE Joint Genome Institute (JGI-PGF)"/>
            <person name="Lucas S."/>
            <person name="Copeland A."/>
            <person name="Lapidus A."/>
            <person name="Glavina del Rio T."/>
            <person name="Dalin E."/>
            <person name="Tice H."/>
            <person name="Bruce D."/>
            <person name="Goodwin L."/>
            <person name="Pitluck S."/>
            <person name="Peters L."/>
            <person name="Ovchinnikova G."/>
            <person name="Teshima H."/>
            <person name="Kyrpides N."/>
            <person name="Mavromatis K."/>
            <person name="Ivanova N."/>
            <person name="Brettin T."/>
            <person name="Detter J.C."/>
            <person name="Han C."/>
            <person name="Larimer F."/>
            <person name="Land M."/>
            <person name="Hauser L."/>
            <person name="Markowitz V."/>
            <person name="Cheng J.-F."/>
            <person name="Hugenholtz P."/>
            <person name="Woyke T."/>
            <person name="Wu D."/>
            <person name="Brambilla E."/>
            <person name="Klenk H.-P."/>
            <person name="Eisen J.A."/>
        </authorList>
    </citation>
    <scope>NUCLEOTIDE SEQUENCE</scope>
    <source>
        <strain evidence="6">DSM 6220</strain>
    </source>
</reference>
<dbReference type="FunFam" id="1.10.10.10:FF:000001">
    <property type="entry name" value="LysR family transcriptional regulator"/>
    <property type="match status" value="1"/>
</dbReference>
<dbReference type="Gene3D" id="3.40.190.10">
    <property type="entry name" value="Periplasmic binding protein-like II"/>
    <property type="match status" value="2"/>
</dbReference>
<proteinExistence type="inferred from homology"/>
<protein>
    <submittedName>
        <fullName evidence="6">Transcriptional regulator</fullName>
    </submittedName>
</protein>
<evidence type="ECO:0000259" key="5">
    <source>
        <dbReference type="PROSITE" id="PS50931"/>
    </source>
</evidence>
<dbReference type="RefSeq" id="WP_014403984.1">
    <property type="nucleotide sequence ID" value="NC_017033.1"/>
</dbReference>
<dbReference type="HOGENOM" id="CLU_039613_6_4_6"/>
<dbReference type="EMBL" id="CP003350">
    <property type="protein sequence ID" value="AFC86981.1"/>
    <property type="molecule type" value="Genomic_DNA"/>
</dbReference>
<dbReference type="PROSITE" id="PS50931">
    <property type="entry name" value="HTH_LYSR"/>
    <property type="match status" value="1"/>
</dbReference>
<dbReference type="Pfam" id="PF00126">
    <property type="entry name" value="HTH_1"/>
    <property type="match status" value="1"/>
</dbReference>
<sequence>MELRQLRYFIAVADALHFTKAAEQLGMAQPPLSQQIRKLEREVGAPLFHRLSRGIELTEAGRRLREDAQQVLDAAEQALSHAQSAARGISGRIRLGFATSAVFHAQIAMTLRDYRSRYPQVELAPHESDSPSLVEAVHEGRLDAAFLRLPVDTGELQLEKMVDEPMRVVLPVGHRLAGCAEIDLAELAGEPLILSPRWTGPALYDAILDTFRQAGIEPLLGQESPQVPTCANMVAGGFGISLVPESICQVRSEGVSYHAIKGISPQLGIALATRRNPLAPTLRNLILRVRAERQRHEAAGLVID</sequence>
<dbReference type="InterPro" id="IPR037410">
    <property type="entry name" value="BudR_PBP2"/>
</dbReference>
<dbReference type="Gene3D" id="1.10.10.10">
    <property type="entry name" value="Winged helix-like DNA-binding domain superfamily/Winged helix DNA-binding domain"/>
    <property type="match status" value="1"/>
</dbReference>
<dbReference type="GO" id="GO:0003700">
    <property type="term" value="F:DNA-binding transcription factor activity"/>
    <property type="evidence" value="ECO:0007669"/>
    <property type="project" value="InterPro"/>
</dbReference>
<gene>
    <name evidence="6" type="ordered locus">Fraau_2638</name>
</gene>
<evidence type="ECO:0000256" key="1">
    <source>
        <dbReference type="ARBA" id="ARBA00009437"/>
    </source>
</evidence>
<dbReference type="KEGG" id="fau:Fraau_2638"/>
<dbReference type="PANTHER" id="PTHR30346:SF30">
    <property type="entry name" value="SMALL NEUTRAL PROTEASE REGULATORY PROTEIN"/>
    <property type="match status" value="1"/>
</dbReference>
<keyword evidence="3" id="KW-0238">DNA-binding</keyword>
<dbReference type="Proteomes" id="UP000005234">
    <property type="component" value="Chromosome"/>
</dbReference>
<dbReference type="InterPro" id="IPR005119">
    <property type="entry name" value="LysR_subst-bd"/>
</dbReference>
<dbReference type="AlphaFoldDB" id="H8KYH5"/>
<accession>H8KYH5</accession>
<dbReference type="InterPro" id="IPR036390">
    <property type="entry name" value="WH_DNA-bd_sf"/>
</dbReference>
<keyword evidence="7" id="KW-1185">Reference proteome</keyword>
<dbReference type="InterPro" id="IPR000847">
    <property type="entry name" value="LysR_HTH_N"/>
</dbReference>
<keyword evidence="4" id="KW-0804">Transcription</keyword>
<dbReference type="PANTHER" id="PTHR30346">
    <property type="entry name" value="TRANSCRIPTIONAL DUAL REGULATOR HCAR-RELATED"/>
    <property type="match status" value="1"/>
</dbReference>
<comment type="similarity">
    <text evidence="1">Belongs to the LysR transcriptional regulatory family.</text>
</comment>
<dbReference type="InterPro" id="IPR036388">
    <property type="entry name" value="WH-like_DNA-bd_sf"/>
</dbReference>
<keyword evidence="2" id="KW-0805">Transcription regulation</keyword>
<dbReference type="SUPFAM" id="SSF46785">
    <property type="entry name" value="Winged helix' DNA-binding domain"/>
    <property type="match status" value="1"/>
</dbReference>
<feature type="domain" description="HTH lysR-type" evidence="5">
    <location>
        <begin position="1"/>
        <end position="58"/>
    </location>
</feature>
<dbReference type="STRING" id="767434.Fraau_2638"/>
<dbReference type="SUPFAM" id="SSF53850">
    <property type="entry name" value="Periplasmic binding protein-like II"/>
    <property type="match status" value="1"/>
</dbReference>
<dbReference type="PRINTS" id="PR00039">
    <property type="entry name" value="HTHLYSR"/>
</dbReference>
<dbReference type="Pfam" id="PF03466">
    <property type="entry name" value="LysR_substrate"/>
    <property type="match status" value="1"/>
</dbReference>
<dbReference type="GO" id="GO:0032993">
    <property type="term" value="C:protein-DNA complex"/>
    <property type="evidence" value="ECO:0007669"/>
    <property type="project" value="TreeGrafter"/>
</dbReference>
<dbReference type="eggNOG" id="COG0583">
    <property type="taxonomic scope" value="Bacteria"/>
</dbReference>
<evidence type="ECO:0000313" key="7">
    <source>
        <dbReference type="Proteomes" id="UP000005234"/>
    </source>
</evidence>
<evidence type="ECO:0000256" key="3">
    <source>
        <dbReference type="ARBA" id="ARBA00023125"/>
    </source>
</evidence>
<evidence type="ECO:0000256" key="4">
    <source>
        <dbReference type="ARBA" id="ARBA00023163"/>
    </source>
</evidence>
<evidence type="ECO:0000313" key="6">
    <source>
        <dbReference type="EMBL" id="AFC86981.1"/>
    </source>
</evidence>
<organism evidence="6 7">
    <name type="scientific">Frateuria aurantia (strain ATCC 33424 / DSM 6220 / KCTC 2777 / LMG 1558 / NBRC 3245 / NCIMB 13370)</name>
    <name type="common">Acetobacter aurantius</name>
    <dbReference type="NCBI Taxonomy" id="767434"/>
    <lineage>
        <taxon>Bacteria</taxon>
        <taxon>Pseudomonadati</taxon>
        <taxon>Pseudomonadota</taxon>
        <taxon>Gammaproteobacteria</taxon>
        <taxon>Lysobacterales</taxon>
        <taxon>Rhodanobacteraceae</taxon>
        <taxon>Frateuria</taxon>
    </lineage>
</organism>
<dbReference type="OrthoDB" id="5289754at2"/>